<feature type="compositionally biased region" description="Basic residues" evidence="2">
    <location>
        <begin position="268"/>
        <end position="284"/>
    </location>
</feature>
<evidence type="ECO:0000259" key="3">
    <source>
        <dbReference type="Pfam" id="PF20434"/>
    </source>
</evidence>
<dbReference type="InterPro" id="IPR029058">
    <property type="entry name" value="AB_hydrolase_fold"/>
</dbReference>
<dbReference type="Gene3D" id="3.40.50.1820">
    <property type="entry name" value="alpha/beta hydrolase"/>
    <property type="match status" value="1"/>
</dbReference>
<reference evidence="4 5" key="1">
    <citation type="submission" date="2020-08" db="EMBL/GenBank/DDBJ databases">
        <title>Genomic Encyclopedia of Type Strains, Phase IV (KMG-IV): sequencing the most valuable type-strain genomes for metagenomic binning, comparative biology and taxonomic classification.</title>
        <authorList>
            <person name="Goeker M."/>
        </authorList>
    </citation>
    <scope>NUCLEOTIDE SEQUENCE [LARGE SCALE GENOMIC DNA]</scope>
    <source>
        <strain evidence="4 5">DSM 45385</strain>
    </source>
</reference>
<dbReference type="PANTHER" id="PTHR48081">
    <property type="entry name" value="AB HYDROLASE SUPERFAMILY PROTEIN C4A8.06C"/>
    <property type="match status" value="1"/>
</dbReference>
<dbReference type="EMBL" id="JACHIN010000026">
    <property type="protein sequence ID" value="MBB5084801.1"/>
    <property type="molecule type" value="Genomic_DNA"/>
</dbReference>
<organism evidence="4 5">
    <name type="scientific">Nonomuraea endophytica</name>
    <dbReference type="NCBI Taxonomy" id="714136"/>
    <lineage>
        <taxon>Bacteria</taxon>
        <taxon>Bacillati</taxon>
        <taxon>Actinomycetota</taxon>
        <taxon>Actinomycetes</taxon>
        <taxon>Streptosporangiales</taxon>
        <taxon>Streptosporangiaceae</taxon>
        <taxon>Nonomuraea</taxon>
    </lineage>
</organism>
<proteinExistence type="predicted"/>
<evidence type="ECO:0000313" key="5">
    <source>
        <dbReference type="Proteomes" id="UP000568380"/>
    </source>
</evidence>
<protein>
    <submittedName>
        <fullName evidence="4">Acetyl esterase/lipase</fullName>
    </submittedName>
</protein>
<evidence type="ECO:0000256" key="2">
    <source>
        <dbReference type="SAM" id="MobiDB-lite"/>
    </source>
</evidence>
<dbReference type="GO" id="GO:0016787">
    <property type="term" value="F:hydrolase activity"/>
    <property type="evidence" value="ECO:0007669"/>
    <property type="project" value="UniProtKB-KW"/>
</dbReference>
<accession>A0A7W8AGQ0</accession>
<dbReference type="Proteomes" id="UP000568380">
    <property type="component" value="Unassembled WGS sequence"/>
</dbReference>
<dbReference type="InterPro" id="IPR050300">
    <property type="entry name" value="GDXG_lipolytic_enzyme"/>
</dbReference>
<feature type="region of interest" description="Disordered" evidence="2">
    <location>
        <begin position="243"/>
        <end position="320"/>
    </location>
</feature>
<evidence type="ECO:0000313" key="4">
    <source>
        <dbReference type="EMBL" id="MBB5084801.1"/>
    </source>
</evidence>
<dbReference type="PANTHER" id="PTHR48081:SF13">
    <property type="entry name" value="ALPHA_BETA HYDROLASE"/>
    <property type="match status" value="1"/>
</dbReference>
<evidence type="ECO:0000256" key="1">
    <source>
        <dbReference type="ARBA" id="ARBA00022801"/>
    </source>
</evidence>
<dbReference type="SUPFAM" id="SSF53474">
    <property type="entry name" value="alpha/beta-Hydrolases"/>
    <property type="match status" value="1"/>
</dbReference>
<sequence length="333" mass="35724">MNTMRLIRVLAALSGRPIRLSSVPAPDDDPDSIRLEVEADSQVKPGRGIDTQRGIVYATPGRKLRMDILTPRAPGPHPLVLYVPGGGFVSARRAMAGRQRRHVAEAGFVVASIDYRTVGDRATYRDGLADVASALSFLRLHADRYRIDPARTALWGESAGGYLVAMAAADPGNRVDAVVDLFGASDVAAVAHGFDPATVRAFTGPGTALPTYLLGPGRDFADHPAEVGRGRPGPPCHLADAAVPAAARRRRPHRRARADRPPAPGATRVRRGQHPVRAAGRRPRGAVIQRPDLDQHPGHGHHRGLSPLPAEPRSRRSPHVTVTLTCKIGSWQK</sequence>
<comment type="caution">
    <text evidence="4">The sequence shown here is derived from an EMBL/GenBank/DDBJ whole genome shotgun (WGS) entry which is preliminary data.</text>
</comment>
<dbReference type="AlphaFoldDB" id="A0A7W8AGQ0"/>
<dbReference type="Pfam" id="PF20434">
    <property type="entry name" value="BD-FAE"/>
    <property type="match status" value="1"/>
</dbReference>
<feature type="domain" description="BD-FAE-like" evidence="3">
    <location>
        <begin position="66"/>
        <end position="191"/>
    </location>
</feature>
<feature type="compositionally biased region" description="Basic residues" evidence="2">
    <location>
        <begin position="247"/>
        <end position="257"/>
    </location>
</feature>
<keyword evidence="5" id="KW-1185">Reference proteome</keyword>
<name>A0A7W8AGQ0_9ACTN</name>
<dbReference type="InterPro" id="IPR049492">
    <property type="entry name" value="BD-FAE-like_dom"/>
</dbReference>
<gene>
    <name evidence="4" type="ORF">HNR40_010312</name>
</gene>
<keyword evidence="1" id="KW-0378">Hydrolase</keyword>